<dbReference type="EMBL" id="ODYU01003254">
    <property type="protein sequence ID" value="SOQ41762.1"/>
    <property type="molecule type" value="Genomic_DNA"/>
</dbReference>
<protein>
    <submittedName>
        <fullName evidence="1">SFRICE_025116</fullName>
    </submittedName>
</protein>
<organism evidence="1">
    <name type="scientific">Spodoptera frugiperda</name>
    <name type="common">Fall armyworm</name>
    <dbReference type="NCBI Taxonomy" id="7108"/>
    <lineage>
        <taxon>Eukaryota</taxon>
        <taxon>Metazoa</taxon>
        <taxon>Ecdysozoa</taxon>
        <taxon>Arthropoda</taxon>
        <taxon>Hexapoda</taxon>
        <taxon>Insecta</taxon>
        <taxon>Pterygota</taxon>
        <taxon>Neoptera</taxon>
        <taxon>Endopterygota</taxon>
        <taxon>Lepidoptera</taxon>
        <taxon>Glossata</taxon>
        <taxon>Ditrysia</taxon>
        <taxon>Noctuoidea</taxon>
        <taxon>Noctuidae</taxon>
        <taxon>Amphipyrinae</taxon>
        <taxon>Spodoptera</taxon>
    </lineage>
</organism>
<gene>
    <name evidence="1" type="ORF">SFRICE_025116</name>
</gene>
<dbReference type="AlphaFoldDB" id="A0A2H1VMT6"/>
<sequence>MWQFEDSEIYSIGMIHPSNSRHSGLSMLSGVSQFSEASETGHKRNAIGRTATVEENRTIYRLNKALKPAMLIT</sequence>
<proteinExistence type="predicted"/>
<name>A0A2H1VMT6_SPOFR</name>
<accession>A0A2H1VMT6</accession>
<evidence type="ECO:0000313" key="1">
    <source>
        <dbReference type="EMBL" id="SOQ41762.1"/>
    </source>
</evidence>
<reference evidence="1" key="1">
    <citation type="submission" date="2016-07" db="EMBL/GenBank/DDBJ databases">
        <authorList>
            <person name="Bretaudeau A."/>
        </authorList>
    </citation>
    <scope>NUCLEOTIDE SEQUENCE</scope>
    <source>
        <strain evidence="1">Rice</strain>
        <tissue evidence="1">Whole body</tissue>
    </source>
</reference>